<protein>
    <submittedName>
        <fullName evidence="2">Uncharacterized protein</fullName>
    </submittedName>
</protein>
<gene>
    <name evidence="2" type="ORF">PHYBLDRAFT_167195</name>
</gene>
<accession>A0A162UAT4</accession>
<evidence type="ECO:0000313" key="2">
    <source>
        <dbReference type="EMBL" id="OAD74852.1"/>
    </source>
</evidence>
<proteinExistence type="predicted"/>
<evidence type="ECO:0000313" key="3">
    <source>
        <dbReference type="Proteomes" id="UP000077315"/>
    </source>
</evidence>
<name>A0A162UAT4_PHYB8</name>
<dbReference type="EMBL" id="KV440978">
    <property type="protein sequence ID" value="OAD74852.1"/>
    <property type="molecule type" value="Genomic_DNA"/>
</dbReference>
<dbReference type="GeneID" id="28996493"/>
<feature type="coiled-coil region" evidence="1">
    <location>
        <begin position="73"/>
        <end position="115"/>
    </location>
</feature>
<organism evidence="2 3">
    <name type="scientific">Phycomyces blakesleeanus (strain ATCC 8743b / DSM 1359 / FGSC 10004 / NBRC 33097 / NRRL 1555)</name>
    <dbReference type="NCBI Taxonomy" id="763407"/>
    <lineage>
        <taxon>Eukaryota</taxon>
        <taxon>Fungi</taxon>
        <taxon>Fungi incertae sedis</taxon>
        <taxon>Mucoromycota</taxon>
        <taxon>Mucoromycotina</taxon>
        <taxon>Mucoromycetes</taxon>
        <taxon>Mucorales</taxon>
        <taxon>Phycomycetaceae</taxon>
        <taxon>Phycomyces</taxon>
    </lineage>
</organism>
<reference evidence="3" key="1">
    <citation type="submission" date="2015-06" db="EMBL/GenBank/DDBJ databases">
        <title>Expansion of signal transduction pathways in fungi by whole-genome duplication.</title>
        <authorList>
            <consortium name="DOE Joint Genome Institute"/>
            <person name="Corrochano L.M."/>
            <person name="Kuo A."/>
            <person name="Marcet-Houben M."/>
            <person name="Polaino S."/>
            <person name="Salamov A."/>
            <person name="Villalobos J.M."/>
            <person name="Alvarez M.I."/>
            <person name="Avalos J."/>
            <person name="Benito E.P."/>
            <person name="Benoit I."/>
            <person name="Burger G."/>
            <person name="Camino L.P."/>
            <person name="Canovas D."/>
            <person name="Cerda-Olmedo E."/>
            <person name="Cheng J.-F."/>
            <person name="Dominguez A."/>
            <person name="Elias M."/>
            <person name="Eslava A.P."/>
            <person name="Glaser F."/>
            <person name="Grimwood J."/>
            <person name="Gutierrez G."/>
            <person name="Heitman J."/>
            <person name="Henrissat B."/>
            <person name="Iturriaga E.A."/>
            <person name="Lang B.F."/>
            <person name="Lavin J.L."/>
            <person name="Lee S."/>
            <person name="Li W."/>
            <person name="Lindquist E."/>
            <person name="Lopez-Garcia S."/>
            <person name="Luque E.M."/>
            <person name="Marcos A.T."/>
            <person name="Martin J."/>
            <person name="McCluskey K."/>
            <person name="Medina H.R."/>
            <person name="Miralles-Duran A."/>
            <person name="Miyazaki A."/>
            <person name="Munoz-Torres E."/>
            <person name="Oguiza J.A."/>
            <person name="Ohm R."/>
            <person name="Olmedo M."/>
            <person name="Orejas M."/>
            <person name="Ortiz-Castellanos L."/>
            <person name="Pisabarro A.G."/>
            <person name="Rodriguez-Romero J."/>
            <person name="Ruiz-Herrera J."/>
            <person name="Ruiz-Vazquez R."/>
            <person name="Sanz C."/>
            <person name="Schackwitz W."/>
            <person name="Schmutz J."/>
            <person name="Shahriari M."/>
            <person name="Shelest E."/>
            <person name="Silva-Franco F."/>
            <person name="Soanes D."/>
            <person name="Syed K."/>
            <person name="Tagua V.G."/>
            <person name="Talbot N.J."/>
            <person name="Thon M."/>
            <person name="De vries R.P."/>
            <person name="Wiebenga A."/>
            <person name="Yadav J.S."/>
            <person name="Braun E.L."/>
            <person name="Baker S."/>
            <person name="Garre V."/>
            <person name="Horwitz B."/>
            <person name="Torres-Martinez S."/>
            <person name="Idnurm A."/>
            <person name="Herrera-Estrella A."/>
            <person name="Gabaldon T."/>
            <person name="Grigoriev I.V."/>
        </authorList>
    </citation>
    <scope>NUCLEOTIDE SEQUENCE [LARGE SCALE GENOMIC DNA]</scope>
    <source>
        <strain evidence="3">NRRL 1555(-)</strain>
    </source>
</reference>
<keyword evidence="3" id="KW-1185">Reference proteome</keyword>
<evidence type="ECO:0000256" key="1">
    <source>
        <dbReference type="SAM" id="Coils"/>
    </source>
</evidence>
<keyword evidence="1" id="KW-0175">Coiled coil</keyword>
<dbReference type="RefSeq" id="XP_018292892.1">
    <property type="nucleotide sequence ID" value="XM_018435587.1"/>
</dbReference>
<dbReference type="Proteomes" id="UP000077315">
    <property type="component" value="Unassembled WGS sequence"/>
</dbReference>
<dbReference type="AlphaFoldDB" id="A0A162UAT4"/>
<dbReference type="VEuPathDB" id="FungiDB:PHYBLDRAFT_167195"/>
<dbReference type="InParanoid" id="A0A162UAT4"/>
<sequence length="145" mass="16526">MEFNVSSRVYVRVLVESPANCRNGSDSNTEIEVVQAEVVGTEVVETEAAGTEEENHNSRAEYIHEYMQKYQHRRRLTAEIEVAQAEAVEAEVVGTEVVETEAAETEEENHNSQAEYMCKYRCSRQSRAVEENERVNNCQSANYEN</sequence>